<dbReference type="NCBIfam" id="TIGR00029">
    <property type="entry name" value="S20"/>
    <property type="match status" value="1"/>
</dbReference>
<keyword evidence="4 8" id="KW-0694">RNA-binding</keyword>
<comment type="caution">
    <text evidence="9">The sequence shown here is derived from an EMBL/GenBank/DDBJ whole genome shotgun (WGS) entry which is preliminary data.</text>
</comment>
<comment type="similarity">
    <text evidence="2 8">Belongs to the bacterial ribosomal protein bS20 family.</text>
</comment>
<keyword evidence="10" id="KW-1185">Reference proteome</keyword>
<accession>A0A3N4GL44</accession>
<comment type="function">
    <text evidence="1 8">Binds directly to 16S ribosomal RNA.</text>
</comment>
<evidence type="ECO:0000256" key="4">
    <source>
        <dbReference type="ARBA" id="ARBA00022884"/>
    </source>
</evidence>
<evidence type="ECO:0000256" key="3">
    <source>
        <dbReference type="ARBA" id="ARBA00022730"/>
    </source>
</evidence>
<dbReference type="GO" id="GO:0005829">
    <property type="term" value="C:cytosol"/>
    <property type="evidence" value="ECO:0007669"/>
    <property type="project" value="TreeGrafter"/>
</dbReference>
<dbReference type="GO" id="GO:0003735">
    <property type="term" value="F:structural constituent of ribosome"/>
    <property type="evidence" value="ECO:0007669"/>
    <property type="project" value="InterPro"/>
</dbReference>
<dbReference type="InterPro" id="IPR036510">
    <property type="entry name" value="Ribosomal_bS20_sf"/>
</dbReference>
<evidence type="ECO:0000313" key="9">
    <source>
        <dbReference type="EMBL" id="RPA61306.1"/>
    </source>
</evidence>
<sequence>MPNIESAIKRVRQNETANTRNSAKIASVRTAAKRFEEAAATNADNKEELFRYASKVIDSAASKGLIHANKAAREKSRLAKKL</sequence>
<dbReference type="OrthoDB" id="9808392at2"/>
<dbReference type="AlphaFoldDB" id="A0A3N4GL44"/>
<protein>
    <recommendedName>
        <fullName evidence="7 8">Small ribosomal subunit protein bS20</fullName>
    </recommendedName>
</protein>
<evidence type="ECO:0000313" key="10">
    <source>
        <dbReference type="Proteomes" id="UP000273977"/>
    </source>
</evidence>
<dbReference type="InterPro" id="IPR002583">
    <property type="entry name" value="Ribosomal_bS20"/>
</dbReference>
<evidence type="ECO:0000256" key="2">
    <source>
        <dbReference type="ARBA" id="ARBA00007634"/>
    </source>
</evidence>
<evidence type="ECO:0000256" key="7">
    <source>
        <dbReference type="ARBA" id="ARBA00035136"/>
    </source>
</evidence>
<evidence type="ECO:0000256" key="5">
    <source>
        <dbReference type="ARBA" id="ARBA00022980"/>
    </source>
</evidence>
<name>A0A3N4GL44_9LACT</name>
<keyword evidence="3 8" id="KW-0699">rRNA-binding</keyword>
<proteinExistence type="inferred from homology"/>
<evidence type="ECO:0000256" key="6">
    <source>
        <dbReference type="ARBA" id="ARBA00023274"/>
    </source>
</evidence>
<gene>
    <name evidence="8" type="primary">rpsT</name>
    <name evidence="9" type="ORF">EF384_02695</name>
</gene>
<keyword evidence="6 8" id="KW-0687">Ribonucleoprotein</keyword>
<dbReference type="GO" id="GO:0070181">
    <property type="term" value="F:small ribosomal subunit rRNA binding"/>
    <property type="evidence" value="ECO:0007669"/>
    <property type="project" value="TreeGrafter"/>
</dbReference>
<dbReference type="GO" id="GO:0006412">
    <property type="term" value="P:translation"/>
    <property type="evidence" value="ECO:0007669"/>
    <property type="project" value="UniProtKB-UniRule"/>
</dbReference>
<dbReference type="PANTHER" id="PTHR33398:SF1">
    <property type="entry name" value="SMALL RIBOSOMAL SUBUNIT PROTEIN BS20C"/>
    <property type="match status" value="1"/>
</dbReference>
<evidence type="ECO:0000256" key="1">
    <source>
        <dbReference type="ARBA" id="ARBA00003134"/>
    </source>
</evidence>
<dbReference type="FunFam" id="1.20.58.110:FF:000001">
    <property type="entry name" value="30S ribosomal protein S20"/>
    <property type="match status" value="1"/>
</dbReference>
<dbReference type="Pfam" id="PF01649">
    <property type="entry name" value="Ribosomal_S20p"/>
    <property type="match status" value="1"/>
</dbReference>
<dbReference type="SUPFAM" id="SSF46992">
    <property type="entry name" value="Ribosomal protein S20"/>
    <property type="match status" value="1"/>
</dbReference>
<dbReference type="Proteomes" id="UP000273977">
    <property type="component" value="Unassembled WGS sequence"/>
</dbReference>
<organism evidence="9 10">
    <name type="scientific">Aerococcus agrisoli</name>
    <dbReference type="NCBI Taxonomy" id="2487350"/>
    <lineage>
        <taxon>Bacteria</taxon>
        <taxon>Bacillati</taxon>
        <taxon>Bacillota</taxon>
        <taxon>Bacilli</taxon>
        <taxon>Lactobacillales</taxon>
        <taxon>Aerococcaceae</taxon>
        <taxon>Aerococcus</taxon>
    </lineage>
</organism>
<keyword evidence="5 8" id="KW-0689">Ribosomal protein</keyword>
<dbReference type="Gene3D" id="1.20.58.110">
    <property type="entry name" value="Ribosomal protein S20"/>
    <property type="match status" value="1"/>
</dbReference>
<dbReference type="PANTHER" id="PTHR33398">
    <property type="entry name" value="30S RIBOSOMAL PROTEIN S20"/>
    <property type="match status" value="1"/>
</dbReference>
<dbReference type="EMBL" id="RKMG01000005">
    <property type="protein sequence ID" value="RPA61306.1"/>
    <property type="molecule type" value="Genomic_DNA"/>
</dbReference>
<reference evidence="9 10" key="1">
    <citation type="submission" date="2018-11" db="EMBL/GenBank/DDBJ databases">
        <title>Aerococcus sp. SJQ22, whole genome shotgun sequence.</title>
        <authorList>
            <person name="Sun L."/>
            <person name="Gao X."/>
            <person name="Chen W."/>
            <person name="Huang K."/>
        </authorList>
    </citation>
    <scope>NUCLEOTIDE SEQUENCE [LARGE SCALE GENOMIC DNA]</scope>
    <source>
        <strain evidence="9 10">SJQ22</strain>
    </source>
</reference>
<dbReference type="RefSeq" id="WP_094518596.1">
    <property type="nucleotide sequence ID" value="NZ_RKMG01000005.1"/>
</dbReference>
<evidence type="ECO:0000256" key="8">
    <source>
        <dbReference type="HAMAP-Rule" id="MF_00500"/>
    </source>
</evidence>
<dbReference type="HAMAP" id="MF_00500">
    <property type="entry name" value="Ribosomal_bS20"/>
    <property type="match status" value="1"/>
</dbReference>
<dbReference type="GO" id="GO:0015935">
    <property type="term" value="C:small ribosomal subunit"/>
    <property type="evidence" value="ECO:0007669"/>
    <property type="project" value="TreeGrafter"/>
</dbReference>